<accession>A0ABY5R7G3</accession>
<gene>
    <name evidence="1" type="ORF">IHQ72_35770</name>
</gene>
<reference evidence="1" key="1">
    <citation type="submission" date="2020-09" db="EMBL/GenBank/DDBJ databases">
        <title>Rhizobia associated with sainfoin plants.</title>
        <authorList>
            <person name="Asharfi S."/>
            <person name="Kuzmanovic N."/>
            <person name="Bunk B."/>
            <person name="Sproeer C."/>
            <person name="Becker M."/>
            <person name="Thuenen T."/>
        </authorList>
    </citation>
    <scope>NUCLEOTIDE SEQUENCE</scope>
    <source>
        <strain evidence="1">OM4</strain>
        <plasmid evidence="1">pOM4</plasmid>
    </source>
</reference>
<protein>
    <submittedName>
        <fullName evidence="1">Uncharacterized protein</fullName>
    </submittedName>
</protein>
<sequence>MRAASAAPSALRREWTSSDALGFKSWNWNQRLILEVETPQGVVTNGSVVRIEVGTTPKWAPGQGAGGMGGRVAAGEASVVEIAPGRYLFPLLDNGTEQIPYYTFFPADDKDRERQAAALETMRGIRNVPHERYPLLVTFTDIADPTTVRKVDPADLAETFGPGVSLRRVTSK</sequence>
<dbReference type="Proteomes" id="UP001058098">
    <property type="component" value="Plasmid pOM4"/>
</dbReference>
<dbReference type="RefSeq" id="WP_258124289.1">
    <property type="nucleotide sequence ID" value="NZ_CP062230.1"/>
</dbReference>
<keyword evidence="2" id="KW-1185">Reference proteome</keyword>
<proteinExistence type="predicted"/>
<evidence type="ECO:0000313" key="1">
    <source>
        <dbReference type="EMBL" id="UVC19411.1"/>
    </source>
</evidence>
<organism evidence="1 2">
    <name type="scientific">Mesorhizobium onobrychidis</name>
    <dbReference type="NCBI Taxonomy" id="2775404"/>
    <lineage>
        <taxon>Bacteria</taxon>
        <taxon>Pseudomonadati</taxon>
        <taxon>Pseudomonadota</taxon>
        <taxon>Alphaproteobacteria</taxon>
        <taxon>Hyphomicrobiales</taxon>
        <taxon>Phyllobacteriaceae</taxon>
        <taxon>Mesorhizobium</taxon>
    </lineage>
</organism>
<geneLocation type="plasmid" evidence="1 2">
    <name>pOM4</name>
</geneLocation>
<keyword evidence="1" id="KW-0614">Plasmid</keyword>
<evidence type="ECO:0000313" key="2">
    <source>
        <dbReference type="Proteomes" id="UP001058098"/>
    </source>
</evidence>
<name>A0ABY5R7G3_9HYPH</name>
<dbReference type="EMBL" id="CP062230">
    <property type="protein sequence ID" value="UVC19411.1"/>
    <property type="molecule type" value="Genomic_DNA"/>
</dbReference>